<dbReference type="AlphaFoldDB" id="A0A498J7J2"/>
<dbReference type="SUPFAM" id="SSF52799">
    <property type="entry name" value="(Phosphotyrosine protein) phosphatases II"/>
    <property type="match status" value="1"/>
</dbReference>
<feature type="domain" description="Tyrosine-protein phosphatase" evidence="2">
    <location>
        <begin position="74"/>
        <end position="361"/>
    </location>
</feature>
<dbReference type="PROSITE" id="PS50055">
    <property type="entry name" value="TYR_PHOSPHATASE_PTP"/>
    <property type="match status" value="1"/>
</dbReference>
<dbReference type="InterPro" id="IPR000242">
    <property type="entry name" value="PTP_cat"/>
</dbReference>
<evidence type="ECO:0000256" key="1">
    <source>
        <dbReference type="SAM" id="MobiDB-lite"/>
    </source>
</evidence>
<dbReference type="PROSITE" id="PS00383">
    <property type="entry name" value="TYR_PHOSPHATASE_1"/>
    <property type="match status" value="1"/>
</dbReference>
<dbReference type="GO" id="GO:0004725">
    <property type="term" value="F:protein tyrosine phosphatase activity"/>
    <property type="evidence" value="ECO:0007669"/>
    <property type="project" value="InterPro"/>
</dbReference>
<name>A0A498J7J2_MALDO</name>
<evidence type="ECO:0000313" key="4">
    <source>
        <dbReference type="EMBL" id="RXH90765.1"/>
    </source>
</evidence>
<dbReference type="Proteomes" id="UP000290289">
    <property type="component" value="Chromosome 9"/>
</dbReference>
<evidence type="ECO:0000313" key="5">
    <source>
        <dbReference type="Proteomes" id="UP000290289"/>
    </source>
</evidence>
<gene>
    <name evidence="4" type="ORF">DVH24_035529</name>
</gene>
<evidence type="ECO:0000259" key="3">
    <source>
        <dbReference type="PROSITE" id="PS50056"/>
    </source>
</evidence>
<dbReference type="OrthoDB" id="10253954at2759"/>
<dbReference type="Gene3D" id="3.90.190.10">
    <property type="entry name" value="Protein tyrosine phosphatase superfamily"/>
    <property type="match status" value="1"/>
</dbReference>
<feature type="domain" description="Tyrosine specific protein phosphatases" evidence="3">
    <location>
        <begin position="294"/>
        <end position="352"/>
    </location>
</feature>
<dbReference type="InterPro" id="IPR003595">
    <property type="entry name" value="Tyr_Pase_cat"/>
</dbReference>
<reference evidence="4 5" key="1">
    <citation type="submission" date="2018-10" db="EMBL/GenBank/DDBJ databases">
        <title>A high-quality apple genome assembly.</title>
        <authorList>
            <person name="Hu J."/>
        </authorList>
    </citation>
    <scope>NUCLEOTIDE SEQUENCE [LARGE SCALE GENOMIC DNA]</scope>
    <source>
        <strain evidence="5">cv. HFTH1</strain>
        <tissue evidence="4">Young leaf</tissue>
    </source>
</reference>
<dbReference type="PRINTS" id="PR00700">
    <property type="entry name" value="PRTYPHPHTASE"/>
</dbReference>
<dbReference type="InterPro" id="IPR029021">
    <property type="entry name" value="Prot-tyrosine_phosphatase-like"/>
</dbReference>
<dbReference type="SMART" id="SM00194">
    <property type="entry name" value="PTPc"/>
    <property type="match status" value="1"/>
</dbReference>
<dbReference type="PROSITE" id="PS50056">
    <property type="entry name" value="TYR_PHOSPHATASE_2"/>
    <property type="match status" value="1"/>
</dbReference>
<proteinExistence type="predicted"/>
<dbReference type="STRING" id="3750.A0A498J7J2"/>
<accession>A0A498J7J2</accession>
<dbReference type="PANTHER" id="PTHR19134">
    <property type="entry name" value="RECEPTOR-TYPE TYROSINE-PROTEIN PHOSPHATASE"/>
    <property type="match status" value="1"/>
</dbReference>
<dbReference type="InterPro" id="IPR050348">
    <property type="entry name" value="Protein-Tyr_Phosphatase"/>
</dbReference>
<feature type="compositionally biased region" description="Basic and acidic residues" evidence="1">
    <location>
        <begin position="14"/>
        <end position="23"/>
    </location>
</feature>
<dbReference type="PANTHER" id="PTHR19134:SF449">
    <property type="entry name" value="TYROSINE-PROTEIN PHOSPHATASE 1"/>
    <property type="match status" value="1"/>
</dbReference>
<protein>
    <submittedName>
        <fullName evidence="4">Uncharacterized protein</fullName>
    </submittedName>
</protein>
<dbReference type="EMBL" id="RDQH01000335">
    <property type="protein sequence ID" value="RXH90765.1"/>
    <property type="molecule type" value="Genomic_DNA"/>
</dbReference>
<dbReference type="SMART" id="SM00404">
    <property type="entry name" value="PTPc_motif"/>
    <property type="match status" value="1"/>
</dbReference>
<dbReference type="SMR" id="A0A498J7J2"/>
<dbReference type="InterPro" id="IPR000387">
    <property type="entry name" value="Tyr_Pase_dom"/>
</dbReference>
<organism evidence="4 5">
    <name type="scientific">Malus domestica</name>
    <name type="common">Apple</name>
    <name type="synonym">Pyrus malus</name>
    <dbReference type="NCBI Taxonomy" id="3750"/>
    <lineage>
        <taxon>Eukaryota</taxon>
        <taxon>Viridiplantae</taxon>
        <taxon>Streptophyta</taxon>
        <taxon>Embryophyta</taxon>
        <taxon>Tracheophyta</taxon>
        <taxon>Spermatophyta</taxon>
        <taxon>Magnoliopsida</taxon>
        <taxon>eudicotyledons</taxon>
        <taxon>Gunneridae</taxon>
        <taxon>Pentapetalae</taxon>
        <taxon>rosids</taxon>
        <taxon>fabids</taxon>
        <taxon>Rosales</taxon>
        <taxon>Rosaceae</taxon>
        <taxon>Amygdaloideae</taxon>
        <taxon>Maleae</taxon>
        <taxon>Malus</taxon>
    </lineage>
</organism>
<sequence length="374" mass="42126">MQDPEEETKRRRREMPEEKDTKRPKSMTLATIPSLEDSLASTCLTRVALTPQQHENCAFALKFFKDKLRMPEQINREWDQLDAIYITQSEADKRCTVALNTLNFCKNRYDEYVAFDENRVVLKSCAAGAGDYINASFITTPSSSSCFIATQGPLSHTFEAFWEMVIQYRCSVIVMLTDLDDNKCGDYFQADDKDGISSREFGNICVATKWIRGVGEFGDGNSDSLVLRLLEVKKNNNKEQSSDSDSEEPSPPMSVLHIQYPQWPDHGVPEDTFAVRGILKRVMYQEALAIPDCGPIVVHCSAGVGRTGTYCTIHDTLQRILSGDTSALDLVKTITTFRSQRDGMVQKPEQYRFCYDAIIDELEELILDGSPLGS</sequence>
<keyword evidence="5" id="KW-1185">Reference proteome</keyword>
<dbReference type="Pfam" id="PF00102">
    <property type="entry name" value="Y_phosphatase"/>
    <property type="match status" value="1"/>
</dbReference>
<comment type="caution">
    <text evidence="4">The sequence shown here is derived from an EMBL/GenBank/DDBJ whole genome shotgun (WGS) entry which is preliminary data.</text>
</comment>
<evidence type="ECO:0000259" key="2">
    <source>
        <dbReference type="PROSITE" id="PS50055"/>
    </source>
</evidence>
<feature type="region of interest" description="Disordered" evidence="1">
    <location>
        <begin position="1"/>
        <end position="27"/>
    </location>
</feature>
<dbReference type="InterPro" id="IPR016130">
    <property type="entry name" value="Tyr_Pase_AS"/>
</dbReference>